<dbReference type="InterPro" id="IPR003644">
    <property type="entry name" value="Calx_beta"/>
</dbReference>
<evidence type="ECO:0000256" key="1">
    <source>
        <dbReference type="ARBA" id="ARBA00022729"/>
    </source>
</evidence>
<dbReference type="Gene3D" id="2.60.40.2030">
    <property type="match status" value="2"/>
</dbReference>
<evidence type="ECO:0000256" key="3">
    <source>
        <dbReference type="ARBA" id="ARBA00022837"/>
    </source>
</evidence>
<comment type="caution">
    <text evidence="5">The sequence shown here is derived from an EMBL/GenBank/DDBJ whole genome shotgun (WGS) entry which is preliminary data.</text>
</comment>
<proteinExistence type="predicted"/>
<feature type="non-terminal residue" evidence="5">
    <location>
        <position position="395"/>
    </location>
</feature>
<reference evidence="5" key="1">
    <citation type="journal article" date="2014" name="Front. Microbiol.">
        <title>High frequency of phylogenetically diverse reductive dehalogenase-homologous genes in deep subseafloor sedimentary metagenomes.</title>
        <authorList>
            <person name="Kawai M."/>
            <person name="Futagami T."/>
            <person name="Toyoda A."/>
            <person name="Takaki Y."/>
            <person name="Nishi S."/>
            <person name="Hori S."/>
            <person name="Arai W."/>
            <person name="Tsubouchi T."/>
            <person name="Morono Y."/>
            <person name="Uchiyama I."/>
            <person name="Ito T."/>
            <person name="Fujiyama A."/>
            <person name="Inagaki F."/>
            <person name="Takami H."/>
        </authorList>
    </citation>
    <scope>NUCLEOTIDE SEQUENCE</scope>
    <source>
        <strain evidence="5">Expedition CK06-06</strain>
    </source>
</reference>
<evidence type="ECO:0000256" key="2">
    <source>
        <dbReference type="ARBA" id="ARBA00022737"/>
    </source>
</evidence>
<dbReference type="EMBL" id="BARV01002883">
    <property type="protein sequence ID" value="GAH97194.1"/>
    <property type="molecule type" value="Genomic_DNA"/>
</dbReference>
<dbReference type="GO" id="GO:0016020">
    <property type="term" value="C:membrane"/>
    <property type="evidence" value="ECO:0007669"/>
    <property type="project" value="InterPro"/>
</dbReference>
<keyword evidence="3" id="KW-0106">Calcium</keyword>
<accession>X1L434</accession>
<dbReference type="InterPro" id="IPR026919">
    <property type="entry name" value="ADGRV1"/>
</dbReference>
<dbReference type="InterPro" id="IPR013320">
    <property type="entry name" value="ConA-like_dom_sf"/>
</dbReference>
<dbReference type="PANTHER" id="PTHR46682:SF1">
    <property type="entry name" value="ADHESION G-PROTEIN COUPLED RECEPTOR V1"/>
    <property type="match status" value="1"/>
</dbReference>
<organism evidence="5">
    <name type="scientific">marine sediment metagenome</name>
    <dbReference type="NCBI Taxonomy" id="412755"/>
    <lineage>
        <taxon>unclassified sequences</taxon>
        <taxon>metagenomes</taxon>
        <taxon>ecological metagenomes</taxon>
    </lineage>
</organism>
<sequence length="395" mass="42355">ATITSGNTSTSFDITIINDAIDENNETIIITLSNPTNAGLGANTQYTYTINDNDDIPVVQFSATTSNGGESSTPANIIVSLSAISGLDVTVDYAITGGTATSAADYALTDGTLTISAGSSPDTIPVTIYDDGVVEVDETIIIDLSNASSNATLGDDSIHTFTINDNDISGYSGPGGVGGFSSNLLWLRADYIEGLNDGDFVSSWIDTSGNSNNAVQSVAANQPTYQTNEINGKPLVRFDDGNDYFRSLFEITSQNMTIYTVFDIAAATDGPLWQTNMVNASGFFPRFTDNNQYLNYGGGWLQKASEFNVSAWYIGTAEYGTSSTKLYQDGDSIHYFAGNTITIDSFQIGARLSSNNYYGGDIAEMIYYNYDLNDAERIIVDNYLAAKYDITISND</sequence>
<feature type="domain" description="Calx-beta" evidence="4">
    <location>
        <begin position="46"/>
        <end position="145"/>
    </location>
</feature>
<dbReference type="SUPFAM" id="SSF49899">
    <property type="entry name" value="Concanavalin A-like lectins/glucanases"/>
    <property type="match status" value="1"/>
</dbReference>
<name>X1L434_9ZZZZ</name>
<dbReference type="InterPro" id="IPR038081">
    <property type="entry name" value="CalX-like_sf"/>
</dbReference>
<dbReference type="SUPFAM" id="SSF141072">
    <property type="entry name" value="CalX-like"/>
    <property type="match status" value="2"/>
</dbReference>
<gene>
    <name evidence="5" type="ORF">S06H3_07187</name>
</gene>
<keyword evidence="2" id="KW-0677">Repeat</keyword>
<feature type="non-terminal residue" evidence="5">
    <location>
        <position position="1"/>
    </location>
</feature>
<dbReference type="GO" id="GO:0004930">
    <property type="term" value="F:G protein-coupled receptor activity"/>
    <property type="evidence" value="ECO:0007669"/>
    <property type="project" value="InterPro"/>
</dbReference>
<keyword evidence="1" id="KW-0732">Signal</keyword>
<dbReference type="AlphaFoldDB" id="X1L434"/>
<dbReference type="Pfam" id="PF03160">
    <property type="entry name" value="Calx-beta"/>
    <property type="match status" value="1"/>
</dbReference>
<dbReference type="SMART" id="SM00237">
    <property type="entry name" value="Calx_beta"/>
    <property type="match status" value="1"/>
</dbReference>
<protein>
    <recommendedName>
        <fullName evidence="4">Calx-beta domain-containing protein</fullName>
    </recommendedName>
</protein>
<dbReference type="PANTHER" id="PTHR46682">
    <property type="entry name" value="ADHESION G-PROTEIN COUPLED RECEPTOR V1"/>
    <property type="match status" value="1"/>
</dbReference>
<evidence type="ECO:0000259" key="4">
    <source>
        <dbReference type="SMART" id="SM00237"/>
    </source>
</evidence>
<evidence type="ECO:0000313" key="5">
    <source>
        <dbReference type="EMBL" id="GAH97194.1"/>
    </source>
</evidence>